<sequence length="118" mass="12422">MIAHPAGMGICVRLARADACPRANGRRADDIGLHGCAIPGAIERTRATSTICKAIHYIAHNARPCGQHAYHRPALRTTATSGNAVETESRINALRADRLPTVIATGNSKTRSPAATTS</sequence>
<dbReference type="AlphaFoldDB" id="A0A0S4US28"/>
<organism evidence="1">
    <name type="scientific">Ralstonia solanacearum</name>
    <name type="common">Pseudomonas solanacearum</name>
    <dbReference type="NCBI Taxonomy" id="305"/>
    <lineage>
        <taxon>Bacteria</taxon>
        <taxon>Pseudomonadati</taxon>
        <taxon>Pseudomonadota</taxon>
        <taxon>Betaproteobacteria</taxon>
        <taxon>Burkholderiales</taxon>
        <taxon>Burkholderiaceae</taxon>
        <taxon>Ralstonia</taxon>
        <taxon>Ralstonia solanacearum species complex</taxon>
    </lineage>
</organism>
<evidence type="ECO:0000313" key="1">
    <source>
        <dbReference type="EMBL" id="CUV24821.1"/>
    </source>
</evidence>
<reference evidence="1" key="1">
    <citation type="submission" date="2015-10" db="EMBL/GenBank/DDBJ databases">
        <authorList>
            <person name="Gilbert D.G."/>
        </authorList>
    </citation>
    <scope>NUCLEOTIDE SEQUENCE</scope>
    <source>
        <strain evidence="1">Phyl III-seqv23</strain>
    </source>
</reference>
<gene>
    <name evidence="1" type="ORF">RUN1744_v1_760007</name>
</gene>
<accession>A0A0S4US28</accession>
<protein>
    <submittedName>
        <fullName evidence="1">Uncharacterized protein</fullName>
    </submittedName>
</protein>
<dbReference type="EMBL" id="LN899823">
    <property type="protein sequence ID" value="CUV24821.1"/>
    <property type="molecule type" value="Genomic_DNA"/>
</dbReference>
<proteinExistence type="predicted"/>
<name>A0A0S4US28_RALSL</name>